<dbReference type="EnsemblPlants" id="Zm00001eb438600_T001">
    <property type="protein sequence ID" value="Zm00001eb438600_P001"/>
    <property type="gene ID" value="Zm00001eb438600"/>
</dbReference>
<reference evidence="5" key="1">
    <citation type="submission" date="2021-05" db="UniProtKB">
        <authorList>
            <consortium name="EnsemblPlants"/>
        </authorList>
    </citation>
    <scope>IDENTIFICATION</scope>
    <source>
        <strain evidence="5">cv. B73</strain>
    </source>
</reference>
<dbReference type="AlphaFoldDB" id="A0A804RUM4"/>
<feature type="compositionally biased region" description="Basic and acidic residues" evidence="3">
    <location>
        <begin position="45"/>
        <end position="56"/>
    </location>
</feature>
<feature type="region of interest" description="Disordered" evidence="3">
    <location>
        <begin position="38"/>
        <end position="58"/>
    </location>
</feature>
<name>A0A804RUM4_MAIZE</name>
<protein>
    <recommendedName>
        <fullName evidence="4">KNOX1 domain-containing protein</fullName>
    </recommendedName>
</protein>
<evidence type="ECO:0000313" key="5">
    <source>
        <dbReference type="EnsemblPlants" id="Zm00001eb438600_P001"/>
    </source>
</evidence>
<feature type="domain" description="KNOX1" evidence="4">
    <location>
        <begin position="1"/>
        <end position="43"/>
    </location>
</feature>
<dbReference type="Proteomes" id="UP000007305">
    <property type="component" value="Unassembled WGS sequence"/>
</dbReference>
<dbReference type="GO" id="GO:0005634">
    <property type="term" value="C:nucleus"/>
    <property type="evidence" value="ECO:0007669"/>
    <property type="project" value="UniProtKB-SubCell"/>
</dbReference>
<comment type="subcellular location">
    <subcellularLocation>
        <location evidence="1">Nucleus</location>
    </subcellularLocation>
</comment>
<evidence type="ECO:0000256" key="2">
    <source>
        <dbReference type="ARBA" id="ARBA00023242"/>
    </source>
</evidence>
<evidence type="ECO:0000256" key="1">
    <source>
        <dbReference type="ARBA" id="ARBA00004123"/>
    </source>
</evidence>
<dbReference type="SMART" id="SM01255">
    <property type="entry name" value="KNOX1"/>
    <property type="match status" value="1"/>
</dbReference>
<sequence length="93" mass="10547">MKAKIMSHPLYPAVLRAFIDCRKVRVPPEIVGRLSALADDVETNSDDRQEQRRAADPELDQFMTGAHKANRGSRRILQEHGGPDRCILVIRQN</sequence>
<evidence type="ECO:0000259" key="4">
    <source>
        <dbReference type="SMART" id="SM01255"/>
    </source>
</evidence>
<dbReference type="InParanoid" id="A0A804RUM4"/>
<organism evidence="5 6">
    <name type="scientific">Zea mays</name>
    <name type="common">Maize</name>
    <dbReference type="NCBI Taxonomy" id="4577"/>
    <lineage>
        <taxon>Eukaryota</taxon>
        <taxon>Viridiplantae</taxon>
        <taxon>Streptophyta</taxon>
        <taxon>Embryophyta</taxon>
        <taxon>Tracheophyta</taxon>
        <taxon>Spermatophyta</taxon>
        <taxon>Magnoliopsida</taxon>
        <taxon>Liliopsida</taxon>
        <taxon>Poales</taxon>
        <taxon>Poaceae</taxon>
        <taxon>PACMAD clade</taxon>
        <taxon>Panicoideae</taxon>
        <taxon>Andropogonodae</taxon>
        <taxon>Andropogoneae</taxon>
        <taxon>Tripsacinae</taxon>
        <taxon>Zea</taxon>
    </lineage>
</organism>
<dbReference type="Gramene" id="Zm00001eb438600_T001">
    <property type="protein sequence ID" value="Zm00001eb438600_P001"/>
    <property type="gene ID" value="Zm00001eb438600"/>
</dbReference>
<keyword evidence="6" id="KW-1185">Reference proteome</keyword>
<evidence type="ECO:0000313" key="6">
    <source>
        <dbReference type="Proteomes" id="UP000007305"/>
    </source>
</evidence>
<dbReference type="InterPro" id="IPR005540">
    <property type="entry name" value="KNOX1"/>
</dbReference>
<dbReference type="GO" id="GO:0003677">
    <property type="term" value="F:DNA binding"/>
    <property type="evidence" value="ECO:0007669"/>
    <property type="project" value="InterPro"/>
</dbReference>
<proteinExistence type="predicted"/>
<dbReference type="Pfam" id="PF03790">
    <property type="entry name" value="KNOX1"/>
    <property type="match status" value="1"/>
</dbReference>
<evidence type="ECO:0000256" key="3">
    <source>
        <dbReference type="SAM" id="MobiDB-lite"/>
    </source>
</evidence>
<accession>A0A804RUM4</accession>
<keyword evidence="2" id="KW-0539">Nucleus</keyword>